<dbReference type="PANTHER" id="PTHR46082">
    <property type="entry name" value="ATP/GTP-BINDING PROTEIN-RELATED"/>
    <property type="match status" value="1"/>
</dbReference>
<dbReference type="Gene3D" id="3.40.50.300">
    <property type="entry name" value="P-loop containing nucleotide triphosphate hydrolases"/>
    <property type="match status" value="1"/>
</dbReference>
<dbReference type="AlphaFoldDB" id="A0AA35MCC6"/>
<reference evidence="1" key="1">
    <citation type="submission" date="2023-01" db="EMBL/GenBank/DDBJ databases">
        <authorList>
            <person name="Piombo E."/>
        </authorList>
    </citation>
    <scope>NUCLEOTIDE SEQUENCE</scope>
</reference>
<dbReference type="SUPFAM" id="SSF52540">
    <property type="entry name" value="P-loop containing nucleoside triphosphate hydrolases"/>
    <property type="match status" value="1"/>
</dbReference>
<dbReference type="SUPFAM" id="SSF48452">
    <property type="entry name" value="TPR-like"/>
    <property type="match status" value="3"/>
</dbReference>
<dbReference type="Gene3D" id="1.25.40.10">
    <property type="entry name" value="Tetratricopeptide repeat domain"/>
    <property type="match status" value="2"/>
</dbReference>
<organism evidence="1 2">
    <name type="scientific">Clonostachys chloroleuca</name>
    <dbReference type="NCBI Taxonomy" id="1926264"/>
    <lineage>
        <taxon>Eukaryota</taxon>
        <taxon>Fungi</taxon>
        <taxon>Dikarya</taxon>
        <taxon>Ascomycota</taxon>
        <taxon>Pezizomycotina</taxon>
        <taxon>Sordariomycetes</taxon>
        <taxon>Hypocreomycetidae</taxon>
        <taxon>Hypocreales</taxon>
        <taxon>Bionectriaceae</taxon>
        <taxon>Clonostachys</taxon>
    </lineage>
</organism>
<protein>
    <recommendedName>
        <fullName evidence="3">Nephrocystin-3</fullName>
    </recommendedName>
</protein>
<proteinExistence type="predicted"/>
<dbReference type="EMBL" id="CABFNP030001250">
    <property type="protein sequence ID" value="CAI6094164.1"/>
    <property type="molecule type" value="Genomic_DNA"/>
</dbReference>
<name>A0AA35MCC6_9HYPO</name>
<dbReference type="InterPro" id="IPR011990">
    <property type="entry name" value="TPR-like_helical_dom_sf"/>
</dbReference>
<keyword evidence="2" id="KW-1185">Reference proteome</keyword>
<dbReference type="SMART" id="SM00028">
    <property type="entry name" value="TPR"/>
    <property type="match status" value="4"/>
</dbReference>
<sequence length="936" mass="105998">MQALCRASGIAYARHGKYNPILNLTIGAIFLGTPFRGSGKEGHSAADVRIAIAVESDREYSRELVEYLKPGTQERPSPLDELVQQFGEMINNAKFRFKITCAYETRHTNVSAYTDKLPKSYRTKIINATGHAIVVTEVSACLDGPDRLPLSVRHNMMHKYNSPDDQNFRSIVSRLEEFVEEANDTLSKKGIRKVACNVPFRRDKFIGRDDILQQIHRRLGKTESRLALVGFGGIGRKCTKLNYCSKSRIAIEYAEQTRKNESETSILWVYAKDETSFTQGYRDIADSLCIPGRDDPKVDILKLVNRWLCDSHNGRWVMILDNADEVETFNKSSTHTNSNAKDLTQFIPRSEKGSILITSQNEMAVEDLLYDEDRDSIRIIEVRCMAELEALNLLRAKLCPPLFLENDATELIQVLEGIPLAITHASSFINTRKTTISRYLKLFREPEETQVNLLNTNIKKERSENSPTSTIIKTWQISFNRIRDSDCRAADLLALMSMFDSQGIPGDLVTQHMNELYSIDALATLMHYSFITKHQDDELYDMHALVQLATRNWLHGGDIEHWRRESLIIMEKSFPSGDYSTWPRCAVLLPHAKIVIATQRHDTDELLIQATVANNVGSYLQLRGEFAEAEKMFKLALDGRVSRLGKEHPETLSSTNNLALSRRGQGRYKDAMLLLQPVRKMVEASGKEDPQTLSSIHIIALLHQDQGNYLDAESMYRRALEGRQRVLGEEHADTLASIDSLGVPLRRQGKAEEAAKCHRTALIGREKTLGEDHEDTLSSVNNLSLALRRLKNYQEAETMNQRVLGGRRRVLGENHPRTLTSLDNLGLIQGGQGNYEKAVETHQQAWAGRAKTLGQHHPDTLTSRYNIAVALQSQSKYDEAERIYREVLEAEEKALGNMHPEVLHTVNSLATVLRVQGREEEAERLESEHCEPEEVI</sequence>
<dbReference type="PANTHER" id="PTHR46082:SF6">
    <property type="entry name" value="AAA+ ATPASE DOMAIN-CONTAINING PROTEIN-RELATED"/>
    <property type="match status" value="1"/>
</dbReference>
<gene>
    <name evidence="1" type="ORF">CCHLO57077_00012261</name>
</gene>
<dbReference type="InterPro" id="IPR019734">
    <property type="entry name" value="TPR_rpt"/>
</dbReference>
<dbReference type="Pfam" id="PF13424">
    <property type="entry name" value="TPR_12"/>
    <property type="match status" value="4"/>
</dbReference>
<dbReference type="InterPro" id="IPR027417">
    <property type="entry name" value="P-loop_NTPase"/>
</dbReference>
<evidence type="ECO:0000313" key="2">
    <source>
        <dbReference type="Proteomes" id="UP001160390"/>
    </source>
</evidence>
<dbReference type="Proteomes" id="UP001160390">
    <property type="component" value="Unassembled WGS sequence"/>
</dbReference>
<dbReference type="InterPro" id="IPR053137">
    <property type="entry name" value="NLR-like"/>
</dbReference>
<accession>A0AA35MCC6</accession>
<evidence type="ECO:0008006" key="3">
    <source>
        <dbReference type="Google" id="ProtNLM"/>
    </source>
</evidence>
<evidence type="ECO:0000313" key="1">
    <source>
        <dbReference type="EMBL" id="CAI6094164.1"/>
    </source>
</evidence>
<comment type="caution">
    <text evidence="1">The sequence shown here is derived from an EMBL/GenBank/DDBJ whole genome shotgun (WGS) entry which is preliminary data.</text>
</comment>